<dbReference type="RefSeq" id="WP_010024104.1">
    <property type="nucleotide sequence ID" value="NZ_AFVQ02000006.1"/>
</dbReference>
<sequence>MHFFSYNRKVLVRIAVLILTLTLLSACTGQQGDQNTDHTSTKQRTITDAIGKKTIPAQPKKVAATSQQLMEYLIPLGIPVKIAPKATISDNFYSYFPKDKQKGFHLVGESSPLNFEGFLAQKPDLIFVRENTQSYDKMAQIAPSIMIKETENWRTDFKAYAQLMGKQKEAKTYLANYQKQVDAYKAKLKKTVENKKVVFIRLLDKQVRIYNHLPSSVGGVLYHDLGLTPVDGIESKDLFSAISLEKLLEMNPDYIFVQTGKQDEKPEVSEKRLKQITSGDIWKSLNAFKNHHVYVVDSSFFNNTPMSQLNTAKIITEKLSK</sequence>
<dbReference type="EMBL" id="AFVQ02000006">
    <property type="protein sequence ID" value="KLI03861.1"/>
    <property type="molecule type" value="Genomic_DNA"/>
</dbReference>
<dbReference type="Proteomes" id="UP000035553">
    <property type="component" value="Unassembled WGS sequence"/>
</dbReference>
<organism evidence="7 8">
    <name type="scientific">Sporolactobacillus inulinus CASD</name>
    <dbReference type="NCBI Taxonomy" id="1069536"/>
    <lineage>
        <taxon>Bacteria</taxon>
        <taxon>Bacillati</taxon>
        <taxon>Bacillota</taxon>
        <taxon>Bacilli</taxon>
        <taxon>Bacillales</taxon>
        <taxon>Sporolactobacillaceae</taxon>
        <taxon>Sporolactobacillus</taxon>
    </lineage>
</organism>
<dbReference type="PANTHER" id="PTHR30532:SF10">
    <property type="entry name" value="IRON-UPTAKE SYSTEM-BINDING PROTEIN"/>
    <property type="match status" value="1"/>
</dbReference>
<keyword evidence="3" id="KW-0813">Transport</keyword>
<dbReference type="OrthoDB" id="26763at2"/>
<dbReference type="GO" id="GO:0030288">
    <property type="term" value="C:outer membrane-bounded periplasmic space"/>
    <property type="evidence" value="ECO:0007669"/>
    <property type="project" value="TreeGrafter"/>
</dbReference>
<dbReference type="Gene3D" id="3.40.50.1980">
    <property type="entry name" value="Nitrogenase molybdenum iron protein domain"/>
    <property type="match status" value="2"/>
</dbReference>
<comment type="caution">
    <text evidence="7">The sequence shown here is derived from an EMBL/GenBank/DDBJ whole genome shotgun (WGS) entry which is preliminary data.</text>
</comment>
<keyword evidence="8" id="KW-1185">Reference proteome</keyword>
<protein>
    <recommendedName>
        <fullName evidence="6">Fe/B12 periplasmic-binding domain-containing protein</fullName>
    </recommendedName>
</protein>
<name>A0A0U1QSR4_9BACL</name>
<evidence type="ECO:0000313" key="8">
    <source>
        <dbReference type="Proteomes" id="UP000035553"/>
    </source>
</evidence>
<proteinExistence type="inferred from homology"/>
<dbReference type="GO" id="GO:1901678">
    <property type="term" value="P:iron coordination entity transport"/>
    <property type="evidence" value="ECO:0007669"/>
    <property type="project" value="UniProtKB-ARBA"/>
</dbReference>
<evidence type="ECO:0000256" key="3">
    <source>
        <dbReference type="ARBA" id="ARBA00022448"/>
    </source>
</evidence>
<gene>
    <name evidence="7" type="ORF">SINU_00430</name>
</gene>
<feature type="domain" description="Fe/B12 periplasmic-binding" evidence="6">
    <location>
        <begin position="61"/>
        <end position="321"/>
    </location>
</feature>
<dbReference type="PROSITE" id="PS50983">
    <property type="entry name" value="FE_B12_PBP"/>
    <property type="match status" value="1"/>
</dbReference>
<dbReference type="InterPro" id="IPR002491">
    <property type="entry name" value="ABC_transptr_periplasmic_BD"/>
</dbReference>
<feature type="chain" id="PRO_5038610103" description="Fe/B12 periplasmic-binding domain-containing protein" evidence="5">
    <location>
        <begin position="26"/>
        <end position="321"/>
    </location>
</feature>
<feature type="signal peptide" evidence="5">
    <location>
        <begin position="1"/>
        <end position="25"/>
    </location>
</feature>
<reference evidence="7 8" key="1">
    <citation type="journal article" date="2011" name="J. Bacteriol.">
        <title>Draft genome sequence of Sporolactobacillus inulinus strain CASD, an efficient D-lactic acid-producing bacterium with high-concentration lactate tolerance capability.</title>
        <authorList>
            <person name="Yu B."/>
            <person name="Su F."/>
            <person name="Wang L."/>
            <person name="Xu K."/>
            <person name="Zhao B."/>
            <person name="Xu P."/>
        </authorList>
    </citation>
    <scope>NUCLEOTIDE SEQUENCE [LARGE SCALE GENOMIC DNA]</scope>
    <source>
        <strain evidence="7 8">CASD</strain>
    </source>
</reference>
<keyword evidence="4 5" id="KW-0732">Signal</keyword>
<evidence type="ECO:0000256" key="4">
    <source>
        <dbReference type="ARBA" id="ARBA00022729"/>
    </source>
</evidence>
<dbReference type="STRING" id="1069536.SINU_00430"/>
<dbReference type="PANTHER" id="PTHR30532">
    <property type="entry name" value="IRON III DICITRATE-BINDING PERIPLASMIC PROTEIN"/>
    <property type="match status" value="1"/>
</dbReference>
<comment type="similarity">
    <text evidence="2">Belongs to the bacterial solute-binding protein 8 family.</text>
</comment>
<dbReference type="InterPro" id="IPR051313">
    <property type="entry name" value="Bact_iron-sidero_bind"/>
</dbReference>
<dbReference type="Pfam" id="PF01497">
    <property type="entry name" value="Peripla_BP_2"/>
    <property type="match status" value="1"/>
</dbReference>
<evidence type="ECO:0000256" key="2">
    <source>
        <dbReference type="ARBA" id="ARBA00008814"/>
    </source>
</evidence>
<evidence type="ECO:0000256" key="5">
    <source>
        <dbReference type="SAM" id="SignalP"/>
    </source>
</evidence>
<evidence type="ECO:0000259" key="6">
    <source>
        <dbReference type="PROSITE" id="PS50983"/>
    </source>
</evidence>
<dbReference type="SUPFAM" id="SSF53807">
    <property type="entry name" value="Helical backbone' metal receptor"/>
    <property type="match status" value="1"/>
</dbReference>
<comment type="subcellular location">
    <subcellularLocation>
        <location evidence="1">Cell envelope</location>
    </subcellularLocation>
</comment>
<dbReference type="AlphaFoldDB" id="A0A0U1QSR4"/>
<accession>A0A0U1QSR4</accession>
<evidence type="ECO:0000313" key="7">
    <source>
        <dbReference type="EMBL" id="KLI03861.1"/>
    </source>
</evidence>
<evidence type="ECO:0000256" key="1">
    <source>
        <dbReference type="ARBA" id="ARBA00004196"/>
    </source>
</evidence>